<evidence type="ECO:0000313" key="3">
    <source>
        <dbReference type="Proteomes" id="UP000001747"/>
    </source>
</evidence>
<gene>
    <name evidence="2" type="ordered locus">LS215_2331</name>
</gene>
<protein>
    <submittedName>
        <fullName evidence="2">Uncharacterized protein</fullName>
    </submittedName>
</protein>
<keyword evidence="1" id="KW-0472">Membrane</keyword>
<dbReference type="InterPro" id="IPR009844">
    <property type="entry name" value="DUF1404"/>
</dbReference>
<dbReference type="HOGENOM" id="CLU_2447804_0_0_2"/>
<evidence type="ECO:0000256" key="1">
    <source>
        <dbReference type="SAM" id="Phobius"/>
    </source>
</evidence>
<name>C3MKE4_SACI2</name>
<dbReference type="AlphaFoldDB" id="C3MKE4"/>
<sequence>MKFTLDIIYTKLTKLLSTLGGILVGSYIPLMNTSVKLGLLVLWMTADSVVSIILTIEWPYYSNSIYSISPWPLDQEVLTAALMFLVMTTLFIIALSENTKIVNFQAFIVST</sequence>
<dbReference type="Pfam" id="PF07185">
    <property type="entry name" value="DUF1404"/>
    <property type="match status" value="1"/>
</dbReference>
<reference evidence="2 3" key="1">
    <citation type="journal article" date="2009" name="Proc. Natl. Acad. Sci. U.S.A.">
        <title>Biogeography of the Sulfolobus islandicus pan-genome.</title>
        <authorList>
            <person name="Reno M.L."/>
            <person name="Held N.L."/>
            <person name="Fields C.J."/>
            <person name="Burke P.V."/>
            <person name="Whitaker R.J."/>
        </authorList>
    </citation>
    <scope>NUCLEOTIDE SEQUENCE [LARGE SCALE GENOMIC DNA]</scope>
    <source>
        <strain evidence="3">L.S.2.15 / Lassen #1</strain>
    </source>
</reference>
<dbReference type="RefSeq" id="WP_012714244.1">
    <property type="nucleotide sequence ID" value="NC_012589.1"/>
</dbReference>
<evidence type="ECO:0000313" key="2">
    <source>
        <dbReference type="EMBL" id="ACP36315.1"/>
    </source>
</evidence>
<keyword evidence="1" id="KW-0812">Transmembrane</keyword>
<keyword evidence="1" id="KW-1133">Transmembrane helix</keyword>
<organism evidence="2 3">
    <name type="scientific">Saccharolobus islandicus (strain L.S.2.15 / Lassen #1)</name>
    <name type="common">Sulfolobus islandicus</name>
    <dbReference type="NCBI Taxonomy" id="429572"/>
    <lineage>
        <taxon>Archaea</taxon>
        <taxon>Thermoproteota</taxon>
        <taxon>Thermoprotei</taxon>
        <taxon>Sulfolobales</taxon>
        <taxon>Sulfolobaceae</taxon>
        <taxon>Saccharolobus</taxon>
    </lineage>
</organism>
<feature type="transmembrane region" description="Helical" evidence="1">
    <location>
        <begin position="37"/>
        <end position="56"/>
    </location>
</feature>
<dbReference type="GeneID" id="31485385"/>
<dbReference type="KEGG" id="sis:LS215_2331"/>
<feature type="transmembrane region" description="Helical" evidence="1">
    <location>
        <begin position="76"/>
        <end position="95"/>
    </location>
</feature>
<dbReference type="EMBL" id="CP001399">
    <property type="protein sequence ID" value="ACP36315.1"/>
    <property type="molecule type" value="Genomic_DNA"/>
</dbReference>
<dbReference type="Proteomes" id="UP000001747">
    <property type="component" value="Chromosome"/>
</dbReference>
<feature type="transmembrane region" description="Helical" evidence="1">
    <location>
        <begin position="12"/>
        <end position="30"/>
    </location>
</feature>
<accession>C3MKE4</accession>
<proteinExistence type="predicted"/>